<feature type="transmembrane region" description="Helical" evidence="1">
    <location>
        <begin position="76"/>
        <end position="96"/>
    </location>
</feature>
<organism evidence="2 3">
    <name type="scientific">Rhodovibrio sodomensis</name>
    <dbReference type="NCBI Taxonomy" id="1088"/>
    <lineage>
        <taxon>Bacteria</taxon>
        <taxon>Pseudomonadati</taxon>
        <taxon>Pseudomonadota</taxon>
        <taxon>Alphaproteobacteria</taxon>
        <taxon>Rhodospirillales</taxon>
        <taxon>Rhodovibrionaceae</taxon>
        <taxon>Rhodovibrio</taxon>
    </lineage>
</organism>
<dbReference type="EMBL" id="NRRL01000023">
    <property type="protein sequence ID" value="MBK1668437.1"/>
    <property type="molecule type" value="Genomic_DNA"/>
</dbReference>
<sequence length="97" mass="10293">MMKPWDVLAILMYGLVAALAALAAESTNILDVVFWGSFGVGASLFLAGLFKRIFLARARALPEDIADVAEVEVSRLNASMTMGFLLAAISGGILYVV</sequence>
<keyword evidence="1" id="KW-0812">Transmembrane</keyword>
<comment type="caution">
    <text evidence="2">The sequence shown here is derived from an EMBL/GenBank/DDBJ whole genome shotgun (WGS) entry which is preliminary data.</text>
</comment>
<name>A0ABS1DES8_9PROT</name>
<feature type="transmembrane region" description="Helical" evidence="1">
    <location>
        <begin position="33"/>
        <end position="55"/>
    </location>
</feature>
<dbReference type="RefSeq" id="WP_200340751.1">
    <property type="nucleotide sequence ID" value="NZ_NRRL01000023.1"/>
</dbReference>
<keyword evidence="1" id="KW-1133">Transmembrane helix</keyword>
<evidence type="ECO:0000256" key="1">
    <source>
        <dbReference type="SAM" id="Phobius"/>
    </source>
</evidence>
<evidence type="ECO:0000313" key="2">
    <source>
        <dbReference type="EMBL" id="MBK1668437.1"/>
    </source>
</evidence>
<keyword evidence="3" id="KW-1185">Reference proteome</keyword>
<keyword evidence="1" id="KW-0472">Membrane</keyword>
<accession>A0ABS1DES8</accession>
<evidence type="ECO:0000313" key="3">
    <source>
        <dbReference type="Proteomes" id="UP001296873"/>
    </source>
</evidence>
<reference evidence="2 3" key="1">
    <citation type="journal article" date="2020" name="Microorganisms">
        <title>Osmotic Adaptation and Compatible Solute Biosynthesis of Phototrophic Bacteria as Revealed from Genome Analyses.</title>
        <authorList>
            <person name="Imhoff J.F."/>
            <person name="Rahn T."/>
            <person name="Kunzel S."/>
            <person name="Keller A."/>
            <person name="Neulinger S.C."/>
        </authorList>
    </citation>
    <scope>NUCLEOTIDE SEQUENCE [LARGE SCALE GENOMIC DNA]</scope>
    <source>
        <strain evidence="2 3">DSM 9895</strain>
    </source>
</reference>
<protein>
    <submittedName>
        <fullName evidence="2">Uncharacterized protein</fullName>
    </submittedName>
</protein>
<dbReference type="Proteomes" id="UP001296873">
    <property type="component" value="Unassembled WGS sequence"/>
</dbReference>
<gene>
    <name evidence="2" type="ORF">CKO28_10360</name>
</gene>
<proteinExistence type="predicted"/>